<dbReference type="GO" id="GO:0030983">
    <property type="term" value="F:mismatched DNA binding"/>
    <property type="evidence" value="ECO:0007669"/>
    <property type="project" value="InterPro"/>
</dbReference>
<evidence type="ECO:0000313" key="2">
    <source>
        <dbReference type="EMBL" id="GAJ21179.1"/>
    </source>
</evidence>
<gene>
    <name evidence="2" type="ORF">S12H4_58715</name>
</gene>
<dbReference type="GO" id="GO:0005524">
    <property type="term" value="F:ATP binding"/>
    <property type="evidence" value="ECO:0007669"/>
    <property type="project" value="InterPro"/>
</dbReference>
<dbReference type="InterPro" id="IPR013507">
    <property type="entry name" value="DNA_mismatch_S5_2-like"/>
</dbReference>
<dbReference type="GO" id="GO:0140664">
    <property type="term" value="F:ATP-dependent DNA damage sensor activity"/>
    <property type="evidence" value="ECO:0007669"/>
    <property type="project" value="InterPro"/>
</dbReference>
<organism evidence="2">
    <name type="scientific">marine sediment metagenome</name>
    <dbReference type="NCBI Taxonomy" id="412755"/>
    <lineage>
        <taxon>unclassified sequences</taxon>
        <taxon>metagenomes</taxon>
        <taxon>ecological metagenomes</taxon>
    </lineage>
</organism>
<dbReference type="EMBL" id="BARW01038205">
    <property type="protein sequence ID" value="GAJ21179.1"/>
    <property type="molecule type" value="Genomic_DNA"/>
</dbReference>
<dbReference type="SMART" id="SM01340">
    <property type="entry name" value="DNA_mis_repair"/>
    <property type="match status" value="1"/>
</dbReference>
<reference evidence="2" key="1">
    <citation type="journal article" date="2014" name="Front. Microbiol.">
        <title>High frequency of phylogenetically diverse reductive dehalogenase-homologous genes in deep subseafloor sedimentary metagenomes.</title>
        <authorList>
            <person name="Kawai M."/>
            <person name="Futagami T."/>
            <person name="Toyoda A."/>
            <person name="Takaki Y."/>
            <person name="Nishi S."/>
            <person name="Hori S."/>
            <person name="Arai W."/>
            <person name="Tsubouchi T."/>
            <person name="Morono Y."/>
            <person name="Uchiyama I."/>
            <person name="Ito T."/>
            <person name="Fujiyama A."/>
            <person name="Inagaki F."/>
            <person name="Takami H."/>
        </authorList>
    </citation>
    <scope>NUCLEOTIDE SEQUENCE</scope>
    <source>
        <strain evidence="2">Expedition CK06-06</strain>
    </source>
</reference>
<protein>
    <recommendedName>
        <fullName evidence="1">DNA mismatch repair protein S5 domain-containing protein</fullName>
    </recommendedName>
</protein>
<feature type="domain" description="DNA mismatch repair protein S5" evidence="1">
    <location>
        <begin position="1"/>
        <end position="119"/>
    </location>
</feature>
<name>X1UUM6_9ZZZZ</name>
<dbReference type="Gene3D" id="3.30.230.10">
    <property type="match status" value="1"/>
</dbReference>
<dbReference type="GO" id="GO:0006298">
    <property type="term" value="P:mismatch repair"/>
    <property type="evidence" value="ECO:0007669"/>
    <property type="project" value="InterPro"/>
</dbReference>
<feature type="non-terminal residue" evidence="2">
    <location>
        <position position="177"/>
    </location>
</feature>
<dbReference type="PANTHER" id="PTHR10073:SF12">
    <property type="entry name" value="DNA MISMATCH REPAIR PROTEIN MLH1"/>
    <property type="match status" value="1"/>
</dbReference>
<evidence type="ECO:0000259" key="1">
    <source>
        <dbReference type="SMART" id="SM01340"/>
    </source>
</evidence>
<dbReference type="GO" id="GO:0016887">
    <property type="term" value="F:ATP hydrolysis activity"/>
    <property type="evidence" value="ECO:0007669"/>
    <property type="project" value="InterPro"/>
</dbReference>
<dbReference type="Pfam" id="PF01119">
    <property type="entry name" value="DNA_mis_repair"/>
    <property type="match status" value="1"/>
</dbReference>
<dbReference type="CDD" id="cd00782">
    <property type="entry name" value="MutL_Trans"/>
    <property type="match status" value="1"/>
</dbReference>
<sequence length="177" mass="19657">GVEIAQNMLELKDGEWEGGTVSPRVTGMVGSPTVSRSSRDYLSFFINRRWVSSRLLAWAVEEAYHGLLMTGKHPVAVINISLPTSELDVNIHPTKSEVKFQNERRVFVAVQKAVRQALVEQMPVPRIEEVATAYASPARREQALWTPAVDRSQLTGLPEVPQTLMASLPVLRVLGQL</sequence>
<proteinExistence type="predicted"/>
<dbReference type="InterPro" id="IPR020568">
    <property type="entry name" value="Ribosomal_Su5_D2-typ_SF"/>
</dbReference>
<dbReference type="PANTHER" id="PTHR10073">
    <property type="entry name" value="DNA MISMATCH REPAIR PROTEIN MLH, PMS, MUTL"/>
    <property type="match status" value="1"/>
</dbReference>
<dbReference type="InterPro" id="IPR038973">
    <property type="entry name" value="MutL/Mlh/Pms-like"/>
</dbReference>
<dbReference type="GO" id="GO:0032300">
    <property type="term" value="C:mismatch repair complex"/>
    <property type="evidence" value="ECO:0007669"/>
    <property type="project" value="InterPro"/>
</dbReference>
<comment type="caution">
    <text evidence="2">The sequence shown here is derived from an EMBL/GenBank/DDBJ whole genome shotgun (WGS) entry which is preliminary data.</text>
</comment>
<dbReference type="InterPro" id="IPR014721">
    <property type="entry name" value="Ribsml_uS5_D2-typ_fold_subgr"/>
</dbReference>
<dbReference type="SUPFAM" id="SSF54211">
    <property type="entry name" value="Ribosomal protein S5 domain 2-like"/>
    <property type="match status" value="1"/>
</dbReference>
<feature type="non-terminal residue" evidence="2">
    <location>
        <position position="1"/>
    </location>
</feature>
<accession>X1UUM6</accession>
<dbReference type="AlphaFoldDB" id="X1UUM6"/>